<name>A0A381S688_9ZZZZ</name>
<evidence type="ECO:0000259" key="3">
    <source>
        <dbReference type="Pfam" id="PF01555"/>
    </source>
</evidence>
<gene>
    <name evidence="4" type="ORF">METZ01_LOCUS49517</name>
</gene>
<evidence type="ECO:0000256" key="1">
    <source>
        <dbReference type="ARBA" id="ARBA00022603"/>
    </source>
</evidence>
<dbReference type="InterPro" id="IPR029063">
    <property type="entry name" value="SAM-dependent_MTases_sf"/>
</dbReference>
<dbReference type="AlphaFoldDB" id="A0A381S688"/>
<keyword evidence="2" id="KW-0808">Transferase</keyword>
<feature type="domain" description="DNA methylase N-4/N-6" evidence="3">
    <location>
        <begin position="51"/>
        <end position="234"/>
    </location>
</feature>
<dbReference type="InterPro" id="IPR002941">
    <property type="entry name" value="DNA_methylase_N4/N6"/>
</dbReference>
<sequence>MHSDILTVKDLDRYLPAIKTNEDMRFKNKLSEGVFLSDAIDGLVELPDESIDLIITEPSNGPKNEKTKKSSPTYTNYLDWMEVWLTESSRVIKSTGAIYIFCPWESSGMYHSLLSKKFHVQSRITIERNNKNSDSNKSKWENELFDIWFATKTNDYIFNQNYVVDGKILENEKNQDSKSNLWFHLDYYEAINRILKSSSFKLNWVLDPFMNSGSVGLVSKKSGRRFIGFESNQDKLLLSMKRINEGE</sequence>
<reference evidence="4" key="1">
    <citation type="submission" date="2018-05" db="EMBL/GenBank/DDBJ databases">
        <authorList>
            <person name="Lanie J.A."/>
            <person name="Ng W.-L."/>
            <person name="Kazmierczak K.M."/>
            <person name="Andrzejewski T.M."/>
            <person name="Davidsen T.M."/>
            <person name="Wayne K.J."/>
            <person name="Tettelin H."/>
            <person name="Glass J.I."/>
            <person name="Rusch D."/>
            <person name="Podicherti R."/>
            <person name="Tsui H.-C.T."/>
            <person name="Winkler M.E."/>
        </authorList>
    </citation>
    <scope>NUCLEOTIDE SEQUENCE</scope>
</reference>
<proteinExistence type="predicted"/>
<dbReference type="EMBL" id="UINC01002436">
    <property type="protein sequence ID" value="SUZ96663.1"/>
    <property type="molecule type" value="Genomic_DNA"/>
</dbReference>
<dbReference type="GO" id="GO:0003677">
    <property type="term" value="F:DNA binding"/>
    <property type="evidence" value="ECO:0007669"/>
    <property type="project" value="InterPro"/>
</dbReference>
<dbReference type="InterPro" id="IPR001091">
    <property type="entry name" value="RM_Methyltransferase"/>
</dbReference>
<dbReference type="Pfam" id="PF01555">
    <property type="entry name" value="N6_N4_Mtase"/>
    <property type="match status" value="1"/>
</dbReference>
<dbReference type="GO" id="GO:0032259">
    <property type="term" value="P:methylation"/>
    <property type="evidence" value="ECO:0007669"/>
    <property type="project" value="UniProtKB-KW"/>
</dbReference>
<dbReference type="GO" id="GO:0008170">
    <property type="term" value="F:N-methyltransferase activity"/>
    <property type="evidence" value="ECO:0007669"/>
    <property type="project" value="InterPro"/>
</dbReference>
<organism evidence="4">
    <name type="scientific">marine metagenome</name>
    <dbReference type="NCBI Taxonomy" id="408172"/>
    <lineage>
        <taxon>unclassified sequences</taxon>
        <taxon>metagenomes</taxon>
        <taxon>ecological metagenomes</taxon>
    </lineage>
</organism>
<keyword evidence="1" id="KW-0489">Methyltransferase</keyword>
<dbReference type="PRINTS" id="PR00508">
    <property type="entry name" value="S21N4MTFRASE"/>
</dbReference>
<evidence type="ECO:0000313" key="4">
    <source>
        <dbReference type="EMBL" id="SUZ96663.1"/>
    </source>
</evidence>
<evidence type="ECO:0000256" key="2">
    <source>
        <dbReference type="ARBA" id="ARBA00022679"/>
    </source>
</evidence>
<accession>A0A381S688</accession>
<dbReference type="Gene3D" id="3.40.50.150">
    <property type="entry name" value="Vaccinia Virus protein VP39"/>
    <property type="match status" value="1"/>
</dbReference>
<protein>
    <recommendedName>
        <fullName evidence="3">DNA methylase N-4/N-6 domain-containing protein</fullName>
    </recommendedName>
</protein>
<dbReference type="SUPFAM" id="SSF53335">
    <property type="entry name" value="S-adenosyl-L-methionine-dependent methyltransferases"/>
    <property type="match status" value="1"/>
</dbReference>